<organism evidence="2">
    <name type="scientific">Rhizopus microsporus var. microsporus</name>
    <dbReference type="NCBI Taxonomy" id="86635"/>
    <lineage>
        <taxon>Eukaryota</taxon>
        <taxon>Fungi</taxon>
        <taxon>Fungi incertae sedis</taxon>
        <taxon>Mucoromycota</taxon>
        <taxon>Mucoromycotina</taxon>
        <taxon>Mucoromycetes</taxon>
        <taxon>Mucorales</taxon>
        <taxon>Mucorineae</taxon>
        <taxon>Rhizopodaceae</taxon>
        <taxon>Rhizopus</taxon>
    </lineage>
</organism>
<dbReference type="VEuPathDB" id="FungiDB:BCV72DRAFT_267777"/>
<evidence type="ECO:0000313" key="2">
    <source>
        <dbReference type="EMBL" id="ORE11173.1"/>
    </source>
</evidence>
<accession>A0A1X0RGH4</accession>
<gene>
    <name evidence="2" type="ORF">BCV72DRAFT_267777</name>
</gene>
<feature type="region of interest" description="Disordered" evidence="1">
    <location>
        <begin position="136"/>
        <end position="158"/>
    </location>
</feature>
<dbReference type="Proteomes" id="UP000242414">
    <property type="component" value="Unassembled WGS sequence"/>
</dbReference>
<dbReference type="AlphaFoldDB" id="A0A1X0RGH4"/>
<proteinExistence type="predicted"/>
<protein>
    <submittedName>
        <fullName evidence="2">Uncharacterized protein</fullName>
    </submittedName>
</protein>
<dbReference type="EMBL" id="KV921859">
    <property type="protein sequence ID" value="ORE11173.1"/>
    <property type="molecule type" value="Genomic_DNA"/>
</dbReference>
<evidence type="ECO:0000256" key="1">
    <source>
        <dbReference type="SAM" id="MobiDB-lite"/>
    </source>
</evidence>
<reference evidence="2" key="1">
    <citation type="journal article" date="2016" name="Proc. Natl. Acad. Sci. U.S.A.">
        <title>Lipid metabolic changes in an early divergent fungus govern the establishment of a mutualistic symbiosis with endobacteria.</title>
        <authorList>
            <person name="Lastovetsky O.A."/>
            <person name="Gaspar M.L."/>
            <person name="Mondo S.J."/>
            <person name="LaButti K.M."/>
            <person name="Sandor L."/>
            <person name="Grigoriev I.V."/>
            <person name="Henry S.A."/>
            <person name="Pawlowska T.E."/>
        </authorList>
    </citation>
    <scope>NUCLEOTIDE SEQUENCE [LARGE SCALE GENOMIC DNA]</scope>
    <source>
        <strain evidence="2">ATCC 52814</strain>
    </source>
</reference>
<sequence length="158" mass="17870">MLHRITLNIVRPCLYRATVPRIVAPRSLAALQTTRSFASSHDWQQGISHPLIDKIAQHPHIMDQLVKFTEVLKDKGINVNKQPSFTEIVKVMSDPEVKEITKKLVQDMQAAGITLDMKAVQELQAGLAKYNEVMGQQKEEEENKDQGVLNKVKGLFKK</sequence>
<dbReference type="OrthoDB" id="10008801at2759"/>
<name>A0A1X0RGH4_RHIZD</name>